<proteinExistence type="inferred from homology"/>
<keyword evidence="5 10" id="KW-1133">Transmembrane helix</keyword>
<gene>
    <name evidence="10" type="primary">plsY</name>
    <name evidence="11" type="ORF">SAMN05216565_101668</name>
</gene>
<accession>A0A1H0QAA3</accession>
<dbReference type="UniPathway" id="UPA00085"/>
<feature type="transmembrane region" description="Helical" evidence="10">
    <location>
        <begin position="158"/>
        <end position="176"/>
    </location>
</feature>
<sequence>MMIIYYFLFSYLIGCVMFGFIVGKVIGRIDIRSEGSGNVGARNIGRTLGKGAFLLTLVGDVSKTVIVILVGNYLGFSILIQLVGFLLVIIGHIWPITLSFSGGKGIASFLGGILIIEPVILLYILGAFLICYFLFKSFTNAGLISITCSPLFFWVSDYNMTLVFVIVLINIIILYAHRQNIKEVV</sequence>
<comment type="pathway">
    <text evidence="10">Lipid metabolism; phospholipid metabolism.</text>
</comment>
<keyword evidence="3 10" id="KW-0808">Transferase</keyword>
<dbReference type="EC" id="2.3.1.275" evidence="10"/>
<keyword evidence="12" id="KW-1185">Reference proteome</keyword>
<dbReference type="Pfam" id="PF02660">
    <property type="entry name" value="G3P_acyltransf"/>
    <property type="match status" value="1"/>
</dbReference>
<evidence type="ECO:0000256" key="5">
    <source>
        <dbReference type="ARBA" id="ARBA00022989"/>
    </source>
</evidence>
<organism evidence="11 12">
    <name type="scientific">Litchfieldia salsa</name>
    <dbReference type="NCBI Taxonomy" id="930152"/>
    <lineage>
        <taxon>Bacteria</taxon>
        <taxon>Bacillati</taxon>
        <taxon>Bacillota</taxon>
        <taxon>Bacilli</taxon>
        <taxon>Bacillales</taxon>
        <taxon>Bacillaceae</taxon>
        <taxon>Litchfieldia</taxon>
    </lineage>
</organism>
<evidence type="ECO:0000256" key="8">
    <source>
        <dbReference type="ARBA" id="ARBA00023209"/>
    </source>
</evidence>
<dbReference type="GO" id="GO:0005886">
    <property type="term" value="C:plasma membrane"/>
    <property type="evidence" value="ECO:0007669"/>
    <property type="project" value="UniProtKB-SubCell"/>
</dbReference>
<dbReference type="RefSeq" id="WP_090849843.1">
    <property type="nucleotide sequence ID" value="NZ_JBHSDM010000003.1"/>
</dbReference>
<dbReference type="SMART" id="SM01207">
    <property type="entry name" value="G3P_acyltransf"/>
    <property type="match status" value="1"/>
</dbReference>
<evidence type="ECO:0000256" key="1">
    <source>
        <dbReference type="ARBA" id="ARBA00022475"/>
    </source>
</evidence>
<evidence type="ECO:0000256" key="3">
    <source>
        <dbReference type="ARBA" id="ARBA00022679"/>
    </source>
</evidence>
<evidence type="ECO:0000256" key="9">
    <source>
        <dbReference type="ARBA" id="ARBA00023264"/>
    </source>
</evidence>
<dbReference type="STRING" id="930152.SAMN05216565_101668"/>
<dbReference type="AlphaFoldDB" id="A0A1H0QAA3"/>
<dbReference type="EMBL" id="FNJU01000001">
    <property type="protein sequence ID" value="SDP14110.1"/>
    <property type="molecule type" value="Genomic_DNA"/>
</dbReference>
<evidence type="ECO:0000256" key="4">
    <source>
        <dbReference type="ARBA" id="ARBA00022692"/>
    </source>
</evidence>
<keyword evidence="6 10" id="KW-0443">Lipid metabolism</keyword>
<evidence type="ECO:0000256" key="10">
    <source>
        <dbReference type="HAMAP-Rule" id="MF_01043"/>
    </source>
</evidence>
<evidence type="ECO:0000256" key="7">
    <source>
        <dbReference type="ARBA" id="ARBA00023136"/>
    </source>
</evidence>
<name>A0A1H0QAA3_9BACI</name>
<evidence type="ECO:0000256" key="6">
    <source>
        <dbReference type="ARBA" id="ARBA00023098"/>
    </source>
</evidence>
<dbReference type="GO" id="GO:0008654">
    <property type="term" value="P:phospholipid biosynthetic process"/>
    <property type="evidence" value="ECO:0007669"/>
    <property type="project" value="UniProtKB-UniRule"/>
</dbReference>
<dbReference type="PANTHER" id="PTHR30309:SF0">
    <property type="entry name" value="GLYCEROL-3-PHOSPHATE ACYLTRANSFERASE-RELATED"/>
    <property type="match status" value="1"/>
</dbReference>
<keyword evidence="7 10" id="KW-0472">Membrane</keyword>
<comment type="similarity">
    <text evidence="10">Belongs to the PlsY family.</text>
</comment>
<keyword evidence="11" id="KW-0012">Acyltransferase</keyword>
<feature type="transmembrane region" description="Helical" evidence="10">
    <location>
        <begin position="106"/>
        <end position="135"/>
    </location>
</feature>
<dbReference type="OrthoDB" id="9777124at2"/>
<evidence type="ECO:0000313" key="12">
    <source>
        <dbReference type="Proteomes" id="UP000199159"/>
    </source>
</evidence>
<comment type="subcellular location">
    <subcellularLocation>
        <location evidence="10">Cell membrane</location>
        <topology evidence="10">Multi-pass membrane protein</topology>
    </subcellularLocation>
</comment>
<comment type="subunit">
    <text evidence="10">Probably interacts with PlsX.</text>
</comment>
<keyword evidence="8 10" id="KW-0594">Phospholipid biosynthesis</keyword>
<comment type="catalytic activity">
    <reaction evidence="10">
        <text>an acyl phosphate + sn-glycerol 3-phosphate = a 1-acyl-sn-glycero-3-phosphate + phosphate</text>
        <dbReference type="Rhea" id="RHEA:34075"/>
        <dbReference type="ChEBI" id="CHEBI:43474"/>
        <dbReference type="ChEBI" id="CHEBI:57597"/>
        <dbReference type="ChEBI" id="CHEBI:57970"/>
        <dbReference type="ChEBI" id="CHEBI:59918"/>
        <dbReference type="EC" id="2.3.1.275"/>
    </reaction>
</comment>
<feature type="transmembrane region" description="Helical" evidence="10">
    <location>
        <begin position="76"/>
        <end position="94"/>
    </location>
</feature>
<evidence type="ECO:0000256" key="2">
    <source>
        <dbReference type="ARBA" id="ARBA00022516"/>
    </source>
</evidence>
<keyword evidence="2 10" id="KW-0444">Lipid biosynthesis</keyword>
<reference evidence="12" key="1">
    <citation type="submission" date="2016-10" db="EMBL/GenBank/DDBJ databases">
        <authorList>
            <person name="Varghese N."/>
            <person name="Submissions S."/>
        </authorList>
    </citation>
    <scope>NUCLEOTIDE SEQUENCE [LARGE SCALE GENOMIC DNA]</scope>
    <source>
        <strain evidence="12">IBRC-M10078</strain>
    </source>
</reference>
<dbReference type="HAMAP" id="MF_01043">
    <property type="entry name" value="PlsY"/>
    <property type="match status" value="1"/>
</dbReference>
<keyword evidence="4 10" id="KW-0812">Transmembrane</keyword>
<dbReference type="GO" id="GO:0043772">
    <property type="term" value="F:acyl-phosphate glycerol-3-phosphate acyltransferase activity"/>
    <property type="evidence" value="ECO:0007669"/>
    <property type="project" value="UniProtKB-UniRule"/>
</dbReference>
<evidence type="ECO:0000313" key="11">
    <source>
        <dbReference type="EMBL" id="SDP14110.1"/>
    </source>
</evidence>
<keyword evidence="9 10" id="KW-1208">Phospholipid metabolism</keyword>
<keyword evidence="1 10" id="KW-1003">Cell membrane</keyword>
<feature type="transmembrane region" description="Helical" evidence="10">
    <location>
        <begin position="6"/>
        <end position="27"/>
    </location>
</feature>
<comment type="function">
    <text evidence="10">Catalyzes the transfer of an acyl group from acyl-phosphate (acyl-PO(4)) to glycerol-3-phosphate (G3P) to form lysophosphatidic acid (LPA). This enzyme utilizes acyl-phosphate as fatty acyl donor, but not acyl-CoA or acyl-ACP.</text>
</comment>
<dbReference type="InterPro" id="IPR003811">
    <property type="entry name" value="G3P_acylTferase_PlsY"/>
</dbReference>
<dbReference type="Proteomes" id="UP000199159">
    <property type="component" value="Unassembled WGS sequence"/>
</dbReference>
<dbReference type="PANTHER" id="PTHR30309">
    <property type="entry name" value="INNER MEMBRANE PROTEIN YGIH"/>
    <property type="match status" value="1"/>
</dbReference>
<protein>
    <recommendedName>
        <fullName evidence="10">Glycerol-3-phosphate acyltransferase</fullName>
    </recommendedName>
    <alternativeName>
        <fullName evidence="10">Acyl-PO4 G3P acyltransferase</fullName>
    </alternativeName>
    <alternativeName>
        <fullName evidence="10">Acyl-phosphate--glycerol-3-phosphate acyltransferase</fullName>
    </alternativeName>
    <alternativeName>
        <fullName evidence="10">G3P acyltransferase</fullName>
        <shortName evidence="10">GPAT</shortName>
        <ecNumber evidence="10">2.3.1.275</ecNumber>
    </alternativeName>
    <alternativeName>
        <fullName evidence="10">Lysophosphatidic acid synthase</fullName>
        <shortName evidence="10">LPA synthase</shortName>
    </alternativeName>
</protein>